<evidence type="ECO:0000256" key="7">
    <source>
        <dbReference type="ARBA" id="ARBA00022741"/>
    </source>
</evidence>
<reference evidence="16" key="1">
    <citation type="journal article" date="2023" name="bioRxiv">
        <title>Expanding the repertoire of the plant infecting ophioviruses.</title>
        <authorList>
            <person name="Debat H."/>
            <person name="Garcia M.L."/>
            <person name="Bejerman N."/>
        </authorList>
    </citation>
    <scope>NUCLEOTIDE SEQUENCE</scope>
</reference>
<evidence type="ECO:0000256" key="12">
    <source>
        <dbReference type="ARBA" id="ARBA00030436"/>
    </source>
</evidence>
<keyword evidence="10" id="KW-0506">mRNA capping</keyword>
<evidence type="ECO:0000256" key="11">
    <source>
        <dbReference type="ARBA" id="ARBA00023268"/>
    </source>
</evidence>
<evidence type="ECO:0000256" key="2">
    <source>
        <dbReference type="ARBA" id="ARBA00022484"/>
    </source>
</evidence>
<evidence type="ECO:0000256" key="3">
    <source>
        <dbReference type="ARBA" id="ARBA00022664"/>
    </source>
</evidence>
<sequence>MVIITMEYKSEISWADITDEDVLDLPIWKEKIPPDDQDEVMDGSSDTDESEDSGSWYTDTTESSEDERKTNDDTDLSDIEQVADEPAGKTEDKDRFVPFYNYIHSLGLSEAEYPYLYELCERLQTSHMNLMHSRKEESKFEPPRPKLSFKQEFKYLIPSIEHIRPTKQLPPEPIVKLDFPFVTFSKENQDFFLNSSMYPEKWSKTGQLDLHLFRSYFSNRDLEYTSSMKSLITMHNTLLQLAQVSVKSSKYWKFASALERCENNNLLMMYTNKADNSKLDNELSSTTLKASWVIDLFEACNFKVKALASNVIKNRTRTMKDSGAFHEGKRIKISLGSYGQWLAVIEVGKEQFKVYKSRTISAIEYDGVVSFGPGSYIDYLMTMADNFFTLNVIRDHASSEEIRFIDYIQEVHLHYNMSKRVKLAALYETTCLLMADFKGKCSHLPLLDNLYDTISIDKDFATKLFKIAEESKPETCIKMCSIYKSLIYAQVDHNGGLERYTQRTNRKKIVDKYHIERLAALFKMKMITNYIKKNKTMPNISNLSPELKYELDIMVCGGTINKELVFDYNLYFNVKLNKMLEIGNEGNIHSRVIDKACTTDDYHSNGYNSVKELKYYFDCEDWNVLPKSLPYTSSTNNRVCDIYDRKSVPISSKFDIVRLVEKEKELKEDPRFYGIASFAYKTQISKVMDMVKRAMKLLPGQMMTMNEDQRQKIMHDMSSLLREKDTYVVFLDYSGHNTSQTPDNTSFIMDIIANMYGYERGTAEYNEFMAVIHVFNNIKIISENTYTDYIYYSHGQTGAIEGWLGALWGIQSQLMMELMFIDMNIRKSICTTYSDDACAAFKVVNFTTEKMDQMIHRIQDSGLKMGLLIKLSQTQITDIRCSMLKNHYYKDLPIENTYKKMFSISPNSGGLWHDNLELVRNIDSGYTSSCLRSDNHRLQVIIRNFRTLCVVGKDIMHVLKELKLEFNPTYKGLVLHSTDKLMMHKKSIAVMDYSTVEDPMMWDLFPKDLDNEILFYHLHAENPLILKWVLTFFYLPHCMYGYSLTNIPDTVISGYSISNVKRITYVQSLHDHENKKLLSRLINYNDEACSYILNPVPLTGGYKDTTMQLTKMLSTALPHKCKNHELKEFLNSLTRKDIDNFMAEIVHCFANCFSYRIASKFYEESVFSFLEDIISKVDSSATLKSIVGKGYYARTWQNVWESNHHINVKLTKNEDIINYNELIRFRNMHTKSLKGEGIELIFLPIEEVPLLGQVHTDSLHSLFEPIMRGKETITKNGPKRNPPSPSSINSPKFDRELGIESLFRSKLVFQAFEITRYTKWLIFELVKYSTLSDLEQRCLISACDCTLSTFTEARYADLEPYTVAPIGGRYFHRSTAGGFNPKTGDLTSQVWTGRYELAGLERLNGALGGEDNNLNLQYLMVSTRVILGYNKVSPQNLRGLTLNLDICHKIRDVSFTLMGIRKAHALQHPIRLESSSLIDTAPIYKSYTQYLLAGATSTKDFIGFAMGRSLDIINVESNYKQVYKYMSDQNIISPEIINKNDLEAMVPQLKKKEISFDDFFDGFYTFYSSCHVMGKESSNGSLIRSLIFKELFKKDKDGEMWSRELMTAGFSMSYRNELLRVFIIACGLVFVIQPDEFNKQRLSVNHEATMSNSVRCFRALSRRQGHFYIKDKVVSQILLNAFPTLSYSIDEVEFAALELADELDNMIFEQVKLYEYFNKENLSYITVDRSIEYGLVNYTSVPIGYHDLSDLNALRAGIKAMEYICSLAATPLQYSSPTKSDVYPSAKGILNILVKSHKIKKSDRIVDFCAGRGDFHVAMEDMNISHTSISRNDGYNLVNRIAGMVTKKEGWNAFEHSSYIDYCDHDVMLFDVSHITGKKQLMNKAISELILMKKRIIIRMNTITEHLNEATILMISKCEAIMYIPERNSPGILYLYINGNKRHKVTKVERDKTGFQESILYQKLLDLDTLKSAERLIPTRHYKVKDHTEEFISDDQIMKELLVPGADDHYISVSQGLKDSIKSSIDLRTLMAYPLRNQNNIYEGLTTVDFEFIVSEHSMENSNYDYASDILKEYMTTGNTRYLVTLKQSEIFPTRWVTGFENMSAEDLSKYVQQLMGMRLNDHTKEVYGMLASLAGKGKISSDIMVKQISIESLRTKGIGLTMDTLYTTMRQAVLAWKSGRTREGLIAISGLNSRKLRNLMQIKTKTNRVNIMNYKLLINRIRRLSSGVHISHKRGDVTEYLKEHIGLDPGIKPDSKEVIELINKYQTAEKLLSELWQSSDNFFSFVQGKIEAESIDFSISRELSFFTEEKVIEGFFTAKESITENEEIERKIALGEINFLDVMDDWDDFEDYSYED</sequence>
<keyword evidence="4" id="KW-0808">Transferase</keyword>
<evidence type="ECO:0000313" key="16">
    <source>
        <dbReference type="EMBL" id="DBA06894.1"/>
    </source>
</evidence>
<evidence type="ECO:0000256" key="5">
    <source>
        <dbReference type="ARBA" id="ARBA00022691"/>
    </source>
</evidence>
<dbReference type="GO" id="GO:0005524">
    <property type="term" value="F:ATP binding"/>
    <property type="evidence" value="ECO:0007669"/>
    <property type="project" value="UniProtKB-KW"/>
</dbReference>
<feature type="compositionally biased region" description="Acidic residues" evidence="14">
    <location>
        <begin position="73"/>
        <end position="83"/>
    </location>
</feature>
<dbReference type="PROSITE" id="PS50526">
    <property type="entry name" value="RDRP_SSRNA_NEG_NONSEG"/>
    <property type="match status" value="1"/>
</dbReference>
<evidence type="ECO:0000256" key="4">
    <source>
        <dbReference type="ARBA" id="ARBA00022679"/>
    </source>
</evidence>
<dbReference type="EMBL" id="BK062679">
    <property type="protein sequence ID" value="DBA06894.1"/>
    <property type="molecule type" value="Genomic_RNA"/>
</dbReference>
<protein>
    <recommendedName>
        <fullName evidence="1">RNA-directed RNA polymerase</fullName>
        <ecNumber evidence="1">2.7.7.48</ecNumber>
    </recommendedName>
    <alternativeName>
        <fullName evidence="13">Replicase</fullName>
    </alternativeName>
    <alternativeName>
        <fullName evidence="12">Transcriptase</fullName>
    </alternativeName>
</protein>
<evidence type="ECO:0000256" key="6">
    <source>
        <dbReference type="ARBA" id="ARBA00022695"/>
    </source>
</evidence>
<feature type="region of interest" description="Disordered" evidence="14">
    <location>
        <begin position="1272"/>
        <end position="1291"/>
    </location>
</feature>
<keyword evidence="5" id="KW-0949">S-adenosyl-L-methionine</keyword>
<evidence type="ECO:0000259" key="15">
    <source>
        <dbReference type="PROSITE" id="PS50526"/>
    </source>
</evidence>
<dbReference type="GO" id="GO:0003968">
    <property type="term" value="F:RNA-directed RNA polymerase activity"/>
    <property type="evidence" value="ECO:0007669"/>
    <property type="project" value="UniProtKB-KW"/>
</dbReference>
<keyword evidence="7" id="KW-0547">Nucleotide-binding</keyword>
<keyword evidence="6" id="KW-0548">Nucleotidyltransferase</keyword>
<dbReference type="EC" id="2.7.7.48" evidence="1"/>
<organism evidence="16">
    <name type="scientific">Cyrtomium ophiovirus</name>
    <dbReference type="NCBI Taxonomy" id="2983938"/>
    <lineage>
        <taxon>Viruses</taxon>
        <taxon>Riboviria</taxon>
        <taxon>Orthornavirae</taxon>
        <taxon>Negarnaviricota</taxon>
        <taxon>Haploviricotina</taxon>
        <taxon>Milneviricetes</taxon>
        <taxon>Naedrevirales</taxon>
        <taxon>Aspiviridae</taxon>
        <taxon>Ophiovirus</taxon>
    </lineage>
</organism>
<dbReference type="GO" id="GO:0004482">
    <property type="term" value="F:mRNA 5'-cap (guanine-N7-)-methyltransferase activity"/>
    <property type="evidence" value="ECO:0007669"/>
    <property type="project" value="InterPro"/>
</dbReference>
<dbReference type="InterPro" id="IPR043502">
    <property type="entry name" value="DNA/RNA_pol_sf"/>
</dbReference>
<dbReference type="SUPFAM" id="SSF56672">
    <property type="entry name" value="DNA/RNA polymerases"/>
    <property type="match status" value="1"/>
</dbReference>
<name>A0A9N7AAR2_9VIRU</name>
<feature type="region of interest" description="Disordered" evidence="14">
    <location>
        <begin position="28"/>
        <end position="90"/>
    </location>
</feature>
<evidence type="ECO:0000256" key="1">
    <source>
        <dbReference type="ARBA" id="ARBA00012494"/>
    </source>
</evidence>
<evidence type="ECO:0000256" key="8">
    <source>
        <dbReference type="ARBA" id="ARBA00022840"/>
    </source>
</evidence>
<evidence type="ECO:0000256" key="13">
    <source>
        <dbReference type="ARBA" id="ARBA00031012"/>
    </source>
</evidence>
<keyword evidence="2" id="KW-0696">RNA-directed RNA polymerase</keyword>
<keyword evidence="9" id="KW-0693">Viral RNA replication</keyword>
<evidence type="ECO:0000256" key="9">
    <source>
        <dbReference type="ARBA" id="ARBA00022953"/>
    </source>
</evidence>
<keyword evidence="8" id="KW-0067">ATP-binding</keyword>
<keyword evidence="3" id="KW-0507">mRNA processing</keyword>
<feature type="compositionally biased region" description="Acidic residues" evidence="14">
    <location>
        <begin position="35"/>
        <end position="52"/>
    </location>
</feature>
<dbReference type="InterPro" id="IPR014023">
    <property type="entry name" value="Mononeg_RNA_pol_cat"/>
</dbReference>
<dbReference type="Pfam" id="PF00946">
    <property type="entry name" value="Mononeg_RNA_pol"/>
    <property type="match status" value="1"/>
</dbReference>
<keyword evidence="11" id="KW-0511">Multifunctional enzyme</keyword>
<proteinExistence type="predicted"/>
<evidence type="ECO:0000256" key="10">
    <source>
        <dbReference type="ARBA" id="ARBA00023042"/>
    </source>
</evidence>
<accession>A0A9N7AAR2</accession>
<evidence type="ECO:0000256" key="14">
    <source>
        <dbReference type="SAM" id="MobiDB-lite"/>
    </source>
</evidence>
<feature type="domain" description="RdRp catalytic" evidence="15">
    <location>
        <begin position="725"/>
        <end position="891"/>
    </location>
</feature>